<proteinExistence type="predicted"/>
<dbReference type="RefSeq" id="WP_188484374.1">
    <property type="nucleotide sequence ID" value="NZ_BMFC01000029.1"/>
</dbReference>
<comment type="caution">
    <text evidence="1">The sequence shown here is derived from an EMBL/GenBank/DDBJ whole genome shotgun (WGS) entry which is preliminary data.</text>
</comment>
<dbReference type="EMBL" id="BMFC01000029">
    <property type="protein sequence ID" value="GGC23695.1"/>
    <property type="molecule type" value="Genomic_DNA"/>
</dbReference>
<name>A0ABQ1LH88_9RHOB</name>
<organism evidence="1 2">
    <name type="scientific">Marivita lacus</name>
    <dbReference type="NCBI Taxonomy" id="1323742"/>
    <lineage>
        <taxon>Bacteria</taxon>
        <taxon>Pseudomonadati</taxon>
        <taxon>Pseudomonadota</taxon>
        <taxon>Alphaproteobacteria</taxon>
        <taxon>Rhodobacterales</taxon>
        <taxon>Roseobacteraceae</taxon>
        <taxon>Marivita</taxon>
    </lineage>
</organism>
<keyword evidence="2" id="KW-1185">Reference proteome</keyword>
<sequence>MPGAAMYRVPTPRISSGGGFSVILDRGELRGASRGGECFLFSEAGAGVESLVLIGTLPELKDWSDRYAKYRIENRISELPEIYMGMCPYVPGKRFKGLFPVNDFVVAMVHKSAGIGGAMLPSGVIGSLGEGLRGESVADIAAELIGKGIEGSKRLRRSVFGLPKKPQKDLTFYVKINYLQEDDMHFIGNRVIQVPQLFTVIRETADTLLARK</sequence>
<protein>
    <submittedName>
        <fullName evidence="1">Uncharacterized protein</fullName>
    </submittedName>
</protein>
<accession>A0ABQ1LH88</accession>
<reference evidence="2" key="1">
    <citation type="journal article" date="2019" name="Int. J. Syst. Evol. Microbiol.">
        <title>The Global Catalogue of Microorganisms (GCM) 10K type strain sequencing project: providing services to taxonomists for standard genome sequencing and annotation.</title>
        <authorList>
            <consortium name="The Broad Institute Genomics Platform"/>
            <consortium name="The Broad Institute Genome Sequencing Center for Infectious Disease"/>
            <person name="Wu L."/>
            <person name="Ma J."/>
        </authorList>
    </citation>
    <scope>NUCLEOTIDE SEQUENCE [LARGE SCALE GENOMIC DNA]</scope>
    <source>
        <strain evidence="2">CGMCC 1.12478</strain>
    </source>
</reference>
<gene>
    <name evidence="1" type="ORF">GCM10011363_45290</name>
</gene>
<evidence type="ECO:0000313" key="2">
    <source>
        <dbReference type="Proteomes" id="UP000645462"/>
    </source>
</evidence>
<dbReference type="Proteomes" id="UP000645462">
    <property type="component" value="Unassembled WGS sequence"/>
</dbReference>
<evidence type="ECO:0000313" key="1">
    <source>
        <dbReference type="EMBL" id="GGC23695.1"/>
    </source>
</evidence>